<feature type="region of interest" description="Disordered" evidence="1">
    <location>
        <begin position="214"/>
        <end position="250"/>
    </location>
</feature>
<dbReference type="EMBL" id="JRHA01000007">
    <property type="protein sequence ID" value="PQK16850.1"/>
    <property type="molecule type" value="Genomic_DNA"/>
</dbReference>
<organism evidence="2 3">
    <name type="scientific">Beauveria bassiana</name>
    <name type="common">White muscardine disease fungus</name>
    <name type="synonym">Tritirachium shiotae</name>
    <dbReference type="NCBI Taxonomy" id="176275"/>
    <lineage>
        <taxon>Eukaryota</taxon>
        <taxon>Fungi</taxon>
        <taxon>Dikarya</taxon>
        <taxon>Ascomycota</taxon>
        <taxon>Pezizomycotina</taxon>
        <taxon>Sordariomycetes</taxon>
        <taxon>Hypocreomycetidae</taxon>
        <taxon>Hypocreales</taxon>
        <taxon>Cordycipitaceae</taxon>
        <taxon>Beauveria</taxon>
    </lineage>
</organism>
<evidence type="ECO:0000256" key="1">
    <source>
        <dbReference type="SAM" id="MobiDB-lite"/>
    </source>
</evidence>
<evidence type="ECO:0000313" key="3">
    <source>
        <dbReference type="Proteomes" id="UP000237441"/>
    </source>
</evidence>
<feature type="compositionally biased region" description="Basic residues" evidence="1">
    <location>
        <begin position="224"/>
        <end position="247"/>
    </location>
</feature>
<name>A0A2S7YKY5_BEABA</name>
<proteinExistence type="predicted"/>
<evidence type="ECO:0000313" key="2">
    <source>
        <dbReference type="EMBL" id="PQK16850.1"/>
    </source>
</evidence>
<comment type="caution">
    <text evidence="2">The sequence shown here is derived from an EMBL/GenBank/DDBJ whole genome shotgun (WGS) entry which is preliminary data.</text>
</comment>
<dbReference type="Proteomes" id="UP000237441">
    <property type="component" value="Unassembled WGS sequence"/>
</dbReference>
<sequence length="311" mass="35306">MGSRSTLLADFDDHVVLSREAFLEQIRGDTDTVFQTSSLNEVNPEMSPHAASLDDFAVADMDDFDSAIRTYDDSAVVQKPSLAFGSSAEAGKLALGWPRCSLSSGCEYQAEEIKPEKQQIRRAKKVPFTLALQPNRIQDIRNLWQLCQCLRGKSPLIESGEMRRENGLTRLRRCLEFTEDTARKSKSAVHMLSLRIYAVQLAIAYQDYKEAAESQSAARPLNQGRRKQKRKQKRKPLSDGKRRKARKCQRDTSLDWMTAELYEDIDISNLAATDPRRVSVRYWLRIGEPLVPMFNYCPALLIAPGMQISQE</sequence>
<reference evidence="2 3" key="1">
    <citation type="submission" date="2016-07" db="EMBL/GenBank/DDBJ databases">
        <title>Comparative genomics of the entomopathogenic fungus Beauveria bassiana.</title>
        <authorList>
            <person name="Valero Jimenez C.A."/>
            <person name="Zwaan B.J."/>
            <person name="Van Kan J.A."/>
            <person name="Takken W."/>
            <person name="Debets A.J."/>
            <person name="Schoustra S.E."/>
            <person name="Koenraadt C.J."/>
        </authorList>
    </citation>
    <scope>NUCLEOTIDE SEQUENCE [LARGE SCALE GENOMIC DNA]</scope>
    <source>
        <strain evidence="2 3">ARSEF 8028</strain>
    </source>
</reference>
<dbReference type="AlphaFoldDB" id="A0A2S7YKY5"/>
<protein>
    <submittedName>
        <fullName evidence="2">Uncharacterized protein</fullName>
    </submittedName>
</protein>
<gene>
    <name evidence="2" type="ORF">BB8028_0007g00510</name>
</gene>
<accession>A0A2S7YKY5</accession>